<keyword evidence="3" id="KW-0804">Transcription</keyword>
<evidence type="ECO:0000313" key="6">
    <source>
        <dbReference type="Proteomes" id="UP000776629"/>
    </source>
</evidence>
<name>A0ABS2EM87_9LACO</name>
<keyword evidence="2" id="KW-0238">DNA-binding</keyword>
<organism evidence="5 6">
    <name type="scientific">Limosilactobacillus alvi</name>
    <dbReference type="NCBI Taxonomy" id="990412"/>
    <lineage>
        <taxon>Bacteria</taxon>
        <taxon>Bacillati</taxon>
        <taxon>Bacillota</taxon>
        <taxon>Bacilli</taxon>
        <taxon>Lactobacillales</taxon>
        <taxon>Lactobacillaceae</taxon>
        <taxon>Limosilactobacillus</taxon>
    </lineage>
</organism>
<keyword evidence="6" id="KW-1185">Reference proteome</keyword>
<sequence>MVNYQSLRQEELQRVSSLFKVLGHPKRLQLLYLLMQSRMTVSEISASLEWEQSAVSHQLKLLKQKNLVSASRHGKNMVYQLTSPQIMSLIADAVENSNLGR</sequence>
<evidence type="ECO:0000256" key="1">
    <source>
        <dbReference type="ARBA" id="ARBA00023015"/>
    </source>
</evidence>
<dbReference type="InterPro" id="IPR036388">
    <property type="entry name" value="WH-like_DNA-bd_sf"/>
</dbReference>
<reference evidence="5 6" key="1">
    <citation type="journal article" date="2021" name="Sci. Rep.">
        <title>The distribution of antibiotic resistance genes in chicken gut microbiota commensals.</title>
        <authorList>
            <person name="Juricova H."/>
            <person name="Matiasovicova J."/>
            <person name="Kubasova T."/>
            <person name="Cejkova D."/>
            <person name="Rychlik I."/>
        </authorList>
    </citation>
    <scope>NUCLEOTIDE SEQUENCE [LARGE SCALE GENOMIC DNA]</scope>
    <source>
        <strain evidence="5 6">An810</strain>
    </source>
</reference>
<dbReference type="RefSeq" id="WP_180871053.1">
    <property type="nucleotide sequence ID" value="NZ_JACJJQ010000005.1"/>
</dbReference>
<comment type="caution">
    <text evidence="5">The sequence shown here is derived from an EMBL/GenBank/DDBJ whole genome shotgun (WGS) entry which is preliminary data.</text>
</comment>
<keyword evidence="1" id="KW-0805">Transcription regulation</keyword>
<dbReference type="Gene3D" id="1.10.10.10">
    <property type="entry name" value="Winged helix-like DNA-binding domain superfamily/Winged helix DNA-binding domain"/>
    <property type="match status" value="1"/>
</dbReference>
<dbReference type="PROSITE" id="PS50987">
    <property type="entry name" value="HTH_ARSR_2"/>
    <property type="match status" value="1"/>
</dbReference>
<dbReference type="PANTHER" id="PTHR43132">
    <property type="entry name" value="ARSENICAL RESISTANCE OPERON REPRESSOR ARSR-RELATED"/>
    <property type="match status" value="1"/>
</dbReference>
<dbReference type="InterPro" id="IPR011991">
    <property type="entry name" value="ArsR-like_HTH"/>
</dbReference>
<evidence type="ECO:0000256" key="2">
    <source>
        <dbReference type="ARBA" id="ARBA00023125"/>
    </source>
</evidence>
<dbReference type="InterPro" id="IPR036390">
    <property type="entry name" value="WH_DNA-bd_sf"/>
</dbReference>
<dbReference type="Proteomes" id="UP000776629">
    <property type="component" value="Unassembled WGS sequence"/>
</dbReference>
<dbReference type="PRINTS" id="PR00778">
    <property type="entry name" value="HTHARSR"/>
</dbReference>
<protein>
    <submittedName>
        <fullName evidence="5">Winged helix-turn-helix transcriptional regulator</fullName>
    </submittedName>
</protein>
<dbReference type="EMBL" id="JACJJQ010000005">
    <property type="protein sequence ID" value="MBM6753481.1"/>
    <property type="molecule type" value="Genomic_DNA"/>
</dbReference>
<evidence type="ECO:0000256" key="3">
    <source>
        <dbReference type="ARBA" id="ARBA00023163"/>
    </source>
</evidence>
<dbReference type="PANTHER" id="PTHR43132:SF2">
    <property type="entry name" value="ARSENICAL RESISTANCE OPERON REPRESSOR ARSR-RELATED"/>
    <property type="match status" value="1"/>
</dbReference>
<dbReference type="InterPro" id="IPR001845">
    <property type="entry name" value="HTH_ArsR_DNA-bd_dom"/>
</dbReference>
<dbReference type="SUPFAM" id="SSF46785">
    <property type="entry name" value="Winged helix' DNA-binding domain"/>
    <property type="match status" value="1"/>
</dbReference>
<proteinExistence type="predicted"/>
<accession>A0ABS2EM87</accession>
<gene>
    <name evidence="5" type="ORF">H5993_01690</name>
</gene>
<feature type="domain" description="HTH arsR-type" evidence="4">
    <location>
        <begin position="7"/>
        <end position="101"/>
    </location>
</feature>
<dbReference type="CDD" id="cd00090">
    <property type="entry name" value="HTH_ARSR"/>
    <property type="match status" value="1"/>
</dbReference>
<dbReference type="Pfam" id="PF01022">
    <property type="entry name" value="HTH_5"/>
    <property type="match status" value="1"/>
</dbReference>
<dbReference type="SMART" id="SM00418">
    <property type="entry name" value="HTH_ARSR"/>
    <property type="match status" value="1"/>
</dbReference>
<evidence type="ECO:0000313" key="5">
    <source>
        <dbReference type="EMBL" id="MBM6753481.1"/>
    </source>
</evidence>
<evidence type="ECO:0000259" key="4">
    <source>
        <dbReference type="PROSITE" id="PS50987"/>
    </source>
</evidence>
<dbReference type="NCBIfam" id="NF033788">
    <property type="entry name" value="HTH_metalloreg"/>
    <property type="match status" value="1"/>
</dbReference>
<dbReference type="InterPro" id="IPR051011">
    <property type="entry name" value="Metal_resp_trans_reg"/>
</dbReference>